<dbReference type="SMART" id="SM00862">
    <property type="entry name" value="Trans_reg_C"/>
    <property type="match status" value="1"/>
</dbReference>
<dbReference type="PANTHER" id="PTHR47691:SF3">
    <property type="entry name" value="HTH-TYPE TRANSCRIPTIONAL REGULATOR RV0890C-RELATED"/>
    <property type="match status" value="1"/>
</dbReference>
<dbReference type="EMBL" id="JAPDDP010000042">
    <property type="protein sequence ID" value="MDA0182845.1"/>
    <property type="molecule type" value="Genomic_DNA"/>
</dbReference>
<dbReference type="PANTHER" id="PTHR47691">
    <property type="entry name" value="REGULATOR-RELATED"/>
    <property type="match status" value="1"/>
</dbReference>
<accession>A0A9X3NA65</accession>
<dbReference type="PROSITE" id="PS51755">
    <property type="entry name" value="OMPR_PHOB"/>
    <property type="match status" value="1"/>
</dbReference>
<dbReference type="InterPro" id="IPR001867">
    <property type="entry name" value="OmpR/PhoB-type_DNA-bd"/>
</dbReference>
<dbReference type="AlphaFoldDB" id="A0A9X3NA65"/>
<dbReference type="Gene3D" id="1.10.10.10">
    <property type="entry name" value="Winged helix-like DNA-binding domain superfamily/Winged helix DNA-binding domain"/>
    <property type="match status" value="1"/>
</dbReference>
<dbReference type="CDD" id="cd15831">
    <property type="entry name" value="BTAD"/>
    <property type="match status" value="1"/>
</dbReference>
<dbReference type="GO" id="GO:0003677">
    <property type="term" value="F:DNA binding"/>
    <property type="evidence" value="ECO:0007669"/>
    <property type="project" value="UniProtKB-UniRule"/>
</dbReference>
<reference evidence="5" key="1">
    <citation type="submission" date="2022-10" db="EMBL/GenBank/DDBJ databases">
        <title>The WGS of Solirubrobacter phytolaccae KCTC 29190.</title>
        <authorList>
            <person name="Jiang Z."/>
        </authorList>
    </citation>
    <scope>NUCLEOTIDE SEQUENCE</scope>
    <source>
        <strain evidence="5">KCTC 29190</strain>
    </source>
</reference>
<evidence type="ECO:0000313" key="6">
    <source>
        <dbReference type="Proteomes" id="UP001147653"/>
    </source>
</evidence>
<keyword evidence="6" id="KW-1185">Reference proteome</keyword>
<dbReference type="GO" id="GO:0006355">
    <property type="term" value="P:regulation of DNA-templated transcription"/>
    <property type="evidence" value="ECO:0007669"/>
    <property type="project" value="InterPro"/>
</dbReference>
<dbReference type="Gene3D" id="1.25.40.10">
    <property type="entry name" value="Tetratricopeptide repeat domain"/>
    <property type="match status" value="1"/>
</dbReference>
<evidence type="ECO:0000256" key="1">
    <source>
        <dbReference type="ARBA" id="ARBA00005820"/>
    </source>
</evidence>
<name>A0A9X3NA65_9ACTN</name>
<dbReference type="PRINTS" id="PR00364">
    <property type="entry name" value="DISEASERSIST"/>
</dbReference>
<feature type="domain" description="OmpR/PhoB-type" evidence="4">
    <location>
        <begin position="1"/>
        <end position="90"/>
    </location>
</feature>
<evidence type="ECO:0000256" key="3">
    <source>
        <dbReference type="PROSITE-ProRule" id="PRU01091"/>
    </source>
</evidence>
<proteinExistence type="inferred from homology"/>
<dbReference type="InterPro" id="IPR036388">
    <property type="entry name" value="WH-like_DNA-bd_sf"/>
</dbReference>
<protein>
    <submittedName>
        <fullName evidence="5">Winged helix-turn-helix domain-containing protein</fullName>
    </submittedName>
</protein>
<dbReference type="SUPFAM" id="SSF48452">
    <property type="entry name" value="TPR-like"/>
    <property type="match status" value="2"/>
</dbReference>
<dbReference type="InterPro" id="IPR027417">
    <property type="entry name" value="P-loop_NTPase"/>
</dbReference>
<dbReference type="InterPro" id="IPR016032">
    <property type="entry name" value="Sig_transdc_resp-reg_C-effctor"/>
</dbReference>
<dbReference type="Proteomes" id="UP001147653">
    <property type="component" value="Unassembled WGS sequence"/>
</dbReference>
<sequence length="988" mass="106876">MRVGLLGPLEIEHEGAPVAVGGGRLRALLARLALDAGRPVTVGALVDALWEDDLPADQVHALQSLVSRLRRALGDPALVSPAPGGYRLEDTQTDVQEFEREPQHGLRLWRGPALADLREYRFAQQAAARLEEQRVTALIETGDVTALEALHGEHPLHERLAARLIGALFATGRQADALAVYERTRRRLDEELGVLPSPELQQAHLAVLQAEPTAAKRTNLPAPVTSFVGRERELAQIDELLQRSRLVTLLGPGGAGKTRLARESVARHVDDVEDGVWQVELAPVTADSEIVPATLGALGLREAVLPGMAPRDTLRHLLGVLAERDAIIILDNCEHVIAAAADLADQLLAGCPRLKIVATSREALAIDGEALVAVPPLPETPALTLFTDRATAARPGFVVDDAAREICRRLDGLPLALELAAARLRTLTARELAERLDDRFRLLTGGSRTALPRHRTLRAVVDWSWELLDEPERVLARRLAIFTAGATVASASAVYGDDAFDGLAALAERSLLQVIPDAEPTRYRMLETIREYGLEKLEEAGELDATRAAHARYFADLVAEAEPKLRGHEQARWYALLDAEREHIIAALRHFGEVEDARSGVRLAVQLFWLWLLSGSQHEAKTWTSFAVAIPGEADPADRTIAEGVLQLAELEDHPYQEDAQALIRAMYDRVGELEDADRPLVALAKVVLELFAGVEENTQEQAAREHPDPWVRAVVRLFLAGKAENDGEIEAMGEHLATARVQLTELGDSFALGMALFLESGRLMLLARLDEAEQTLEQVREAFSALNPDALAGMLDMRISDFRLRAGNLDGAREYALRSRHRRDIGRDDLAFVQALQARIEWIAGNLDAAEAVLADALSRLEHLPPAMPGTHGHALVHAVAASLAAEQGDFERAGAYLAIAHAAAVNTKDMPMHAAVAVSAAAVAAAQGDRDGAAELLAAATAIRGVDDPTNPEITRLALTPPPPPTRAVGLEQLAAFASRPAPVTP</sequence>
<dbReference type="SMART" id="SM01043">
    <property type="entry name" value="BTAD"/>
    <property type="match status" value="1"/>
</dbReference>
<dbReference type="InterPro" id="IPR005158">
    <property type="entry name" value="BTAD"/>
</dbReference>
<comment type="caution">
    <text evidence="5">The sequence shown here is derived from an EMBL/GenBank/DDBJ whole genome shotgun (WGS) entry which is preliminary data.</text>
</comment>
<evidence type="ECO:0000256" key="2">
    <source>
        <dbReference type="ARBA" id="ARBA00023125"/>
    </source>
</evidence>
<dbReference type="InterPro" id="IPR011990">
    <property type="entry name" value="TPR-like_helical_dom_sf"/>
</dbReference>
<dbReference type="SUPFAM" id="SSF52540">
    <property type="entry name" value="P-loop containing nucleoside triphosphate hydrolases"/>
    <property type="match status" value="1"/>
</dbReference>
<dbReference type="GO" id="GO:0043531">
    <property type="term" value="F:ADP binding"/>
    <property type="evidence" value="ECO:0007669"/>
    <property type="project" value="InterPro"/>
</dbReference>
<dbReference type="SUPFAM" id="SSF46894">
    <property type="entry name" value="C-terminal effector domain of the bipartite response regulators"/>
    <property type="match status" value="1"/>
</dbReference>
<dbReference type="Pfam" id="PF03704">
    <property type="entry name" value="BTAD"/>
    <property type="match status" value="1"/>
</dbReference>
<evidence type="ECO:0000259" key="4">
    <source>
        <dbReference type="PROSITE" id="PS51755"/>
    </source>
</evidence>
<dbReference type="Gene3D" id="3.40.50.300">
    <property type="entry name" value="P-loop containing nucleotide triphosphate hydrolases"/>
    <property type="match status" value="1"/>
</dbReference>
<keyword evidence="2 3" id="KW-0238">DNA-binding</keyword>
<dbReference type="GO" id="GO:0000160">
    <property type="term" value="P:phosphorelay signal transduction system"/>
    <property type="evidence" value="ECO:0007669"/>
    <property type="project" value="InterPro"/>
</dbReference>
<feature type="DNA-binding region" description="OmpR/PhoB-type" evidence="3">
    <location>
        <begin position="1"/>
        <end position="90"/>
    </location>
</feature>
<dbReference type="Pfam" id="PF00486">
    <property type="entry name" value="Trans_reg_C"/>
    <property type="match status" value="1"/>
</dbReference>
<gene>
    <name evidence="5" type="ORF">OJ997_21210</name>
</gene>
<organism evidence="5 6">
    <name type="scientific">Solirubrobacter phytolaccae</name>
    <dbReference type="NCBI Taxonomy" id="1404360"/>
    <lineage>
        <taxon>Bacteria</taxon>
        <taxon>Bacillati</taxon>
        <taxon>Actinomycetota</taxon>
        <taxon>Thermoleophilia</taxon>
        <taxon>Solirubrobacterales</taxon>
        <taxon>Solirubrobacteraceae</taxon>
        <taxon>Solirubrobacter</taxon>
    </lineage>
</organism>
<evidence type="ECO:0000313" key="5">
    <source>
        <dbReference type="EMBL" id="MDA0182845.1"/>
    </source>
</evidence>
<comment type="similarity">
    <text evidence="1">Belongs to the AfsR/DnrI/RedD regulatory family.</text>
</comment>
<dbReference type="RefSeq" id="WP_270027228.1">
    <property type="nucleotide sequence ID" value="NZ_JAPDDP010000042.1"/>
</dbReference>